<name>A0AAD7AHB8_9AGAR</name>
<organism evidence="2 3">
    <name type="scientific">Mycena albidolilacea</name>
    <dbReference type="NCBI Taxonomy" id="1033008"/>
    <lineage>
        <taxon>Eukaryota</taxon>
        <taxon>Fungi</taxon>
        <taxon>Dikarya</taxon>
        <taxon>Basidiomycota</taxon>
        <taxon>Agaricomycotina</taxon>
        <taxon>Agaricomycetes</taxon>
        <taxon>Agaricomycetidae</taxon>
        <taxon>Agaricales</taxon>
        <taxon>Marasmiineae</taxon>
        <taxon>Mycenaceae</taxon>
        <taxon>Mycena</taxon>
    </lineage>
</organism>
<comment type="caution">
    <text evidence="2">The sequence shown here is derived from an EMBL/GenBank/DDBJ whole genome shotgun (WGS) entry which is preliminary data.</text>
</comment>
<dbReference type="Proteomes" id="UP001218218">
    <property type="component" value="Unassembled WGS sequence"/>
</dbReference>
<gene>
    <name evidence="2" type="ORF">DFH08DRAFT_953168</name>
</gene>
<reference evidence="2" key="1">
    <citation type="submission" date="2023-03" db="EMBL/GenBank/DDBJ databases">
        <title>Massive genome expansion in bonnet fungi (Mycena s.s.) driven by repeated elements and novel gene families across ecological guilds.</title>
        <authorList>
            <consortium name="Lawrence Berkeley National Laboratory"/>
            <person name="Harder C.B."/>
            <person name="Miyauchi S."/>
            <person name="Viragh M."/>
            <person name="Kuo A."/>
            <person name="Thoen E."/>
            <person name="Andreopoulos B."/>
            <person name="Lu D."/>
            <person name="Skrede I."/>
            <person name="Drula E."/>
            <person name="Henrissat B."/>
            <person name="Morin E."/>
            <person name="Kohler A."/>
            <person name="Barry K."/>
            <person name="LaButti K."/>
            <person name="Morin E."/>
            <person name="Salamov A."/>
            <person name="Lipzen A."/>
            <person name="Mereny Z."/>
            <person name="Hegedus B."/>
            <person name="Baldrian P."/>
            <person name="Stursova M."/>
            <person name="Weitz H."/>
            <person name="Taylor A."/>
            <person name="Grigoriev I.V."/>
            <person name="Nagy L.G."/>
            <person name="Martin F."/>
            <person name="Kauserud H."/>
        </authorList>
    </citation>
    <scope>NUCLEOTIDE SEQUENCE</scope>
    <source>
        <strain evidence="2">CBHHK002</strain>
    </source>
</reference>
<feature type="region of interest" description="Disordered" evidence="1">
    <location>
        <begin position="257"/>
        <end position="297"/>
    </location>
</feature>
<evidence type="ECO:0000256" key="1">
    <source>
        <dbReference type="SAM" id="MobiDB-lite"/>
    </source>
</evidence>
<keyword evidence="3" id="KW-1185">Reference proteome</keyword>
<dbReference type="EMBL" id="JARIHO010000007">
    <property type="protein sequence ID" value="KAJ7357961.1"/>
    <property type="molecule type" value="Genomic_DNA"/>
</dbReference>
<protein>
    <submittedName>
        <fullName evidence="2">Uncharacterized protein</fullName>
    </submittedName>
</protein>
<accession>A0AAD7AHB8</accession>
<dbReference type="AlphaFoldDB" id="A0AAD7AHB8"/>
<sequence>MPDSEIPRRDTILRAAEAATSAGGGSHSWVVRLFLHARCVAYSILHVTAHRTLVVHIPFHPVSSQATHEQVAAPREIKLEMKSWGIGGRDPRFFHDSLVHKYVSSVPRRRTSRINKIDLALHFVHFILPPSPLPAPPRLVILATFLARSRLSSHSPQRATVHGSERPGAPRALRAALRPGCPYVPDGVDLVGAENAWLFESSPSPLSSISAPKLDAFKTHAHCAHLAAVRTHGGWRDGAEEAAEERRRARSGVCAFGQAAAPPHLTTESVGEWAGDGRQSEGKSKKEAGGGRRGHAFCLEKNGNREWAVDARGHGDEKQAAARRRLRTLLDRVSMRGGELTYVGVLDDDEGLAA</sequence>
<proteinExistence type="predicted"/>
<evidence type="ECO:0000313" key="3">
    <source>
        <dbReference type="Proteomes" id="UP001218218"/>
    </source>
</evidence>
<evidence type="ECO:0000313" key="2">
    <source>
        <dbReference type="EMBL" id="KAJ7357961.1"/>
    </source>
</evidence>
<feature type="compositionally biased region" description="Basic and acidic residues" evidence="1">
    <location>
        <begin position="278"/>
        <end position="290"/>
    </location>
</feature>